<keyword evidence="3" id="KW-1185">Reference proteome</keyword>
<protein>
    <submittedName>
        <fullName evidence="2">Uncharacterized protein</fullName>
    </submittedName>
</protein>
<dbReference type="Proteomes" id="UP001469553">
    <property type="component" value="Unassembled WGS sequence"/>
</dbReference>
<comment type="caution">
    <text evidence="2">The sequence shown here is derived from an EMBL/GenBank/DDBJ whole genome shotgun (WGS) entry which is preliminary data.</text>
</comment>
<feature type="region of interest" description="Disordered" evidence="1">
    <location>
        <begin position="71"/>
        <end position="118"/>
    </location>
</feature>
<accession>A0ABV0Z4I3</accession>
<dbReference type="EMBL" id="JAHRIP010051235">
    <property type="protein sequence ID" value="MEQ2301092.1"/>
    <property type="molecule type" value="Genomic_DNA"/>
</dbReference>
<sequence>MPSAAELALQRLLNIALAPLPSTLLVQSLSLSLLSALLPSFTSAPFYEGQFEASGPSSEGQSPIILFPPPVPEFREGFKDKQPPSPEPQQHLRCRSSGLHHGFLRRPPWPLQGSSTVP</sequence>
<evidence type="ECO:0000256" key="1">
    <source>
        <dbReference type="SAM" id="MobiDB-lite"/>
    </source>
</evidence>
<organism evidence="2 3">
    <name type="scientific">Ameca splendens</name>
    <dbReference type="NCBI Taxonomy" id="208324"/>
    <lineage>
        <taxon>Eukaryota</taxon>
        <taxon>Metazoa</taxon>
        <taxon>Chordata</taxon>
        <taxon>Craniata</taxon>
        <taxon>Vertebrata</taxon>
        <taxon>Euteleostomi</taxon>
        <taxon>Actinopterygii</taxon>
        <taxon>Neopterygii</taxon>
        <taxon>Teleostei</taxon>
        <taxon>Neoteleostei</taxon>
        <taxon>Acanthomorphata</taxon>
        <taxon>Ovalentaria</taxon>
        <taxon>Atherinomorphae</taxon>
        <taxon>Cyprinodontiformes</taxon>
        <taxon>Goodeidae</taxon>
        <taxon>Ameca</taxon>
    </lineage>
</organism>
<evidence type="ECO:0000313" key="2">
    <source>
        <dbReference type="EMBL" id="MEQ2301092.1"/>
    </source>
</evidence>
<feature type="compositionally biased region" description="Basic and acidic residues" evidence="1">
    <location>
        <begin position="73"/>
        <end position="82"/>
    </location>
</feature>
<gene>
    <name evidence="2" type="ORF">AMECASPLE_032435</name>
</gene>
<reference evidence="2 3" key="1">
    <citation type="submission" date="2021-06" db="EMBL/GenBank/DDBJ databases">
        <authorList>
            <person name="Palmer J.M."/>
        </authorList>
    </citation>
    <scope>NUCLEOTIDE SEQUENCE [LARGE SCALE GENOMIC DNA]</scope>
    <source>
        <strain evidence="2 3">AS_MEX2019</strain>
        <tissue evidence="2">Muscle</tissue>
    </source>
</reference>
<proteinExistence type="predicted"/>
<evidence type="ECO:0000313" key="3">
    <source>
        <dbReference type="Proteomes" id="UP001469553"/>
    </source>
</evidence>
<name>A0ABV0Z4I3_9TELE</name>